<dbReference type="Pfam" id="PF00288">
    <property type="entry name" value="GHMP_kinases_N"/>
    <property type="match status" value="1"/>
</dbReference>
<proteinExistence type="inferred from homology"/>
<gene>
    <name evidence="12 15" type="primary">thrB</name>
    <name evidence="15" type="ORF">NYG85_01055</name>
</gene>
<dbReference type="PANTHER" id="PTHR20861">
    <property type="entry name" value="HOMOSERINE/4-DIPHOSPHOCYTIDYL-2-C-METHYL-D-ERYTHRITOL KINASE"/>
    <property type="match status" value="1"/>
</dbReference>
<evidence type="ECO:0000256" key="3">
    <source>
        <dbReference type="ARBA" id="ARBA00012078"/>
    </source>
</evidence>
<protein>
    <recommendedName>
        <fullName evidence="4 12">Homoserine kinase</fullName>
        <shortName evidence="12">HK</shortName>
        <shortName evidence="12">HSK</shortName>
        <ecNumber evidence="3 12">2.7.1.39</ecNumber>
    </recommendedName>
</protein>
<reference evidence="15" key="1">
    <citation type="submission" date="2022-08" db="EMBL/GenBank/DDBJ databases">
        <authorList>
            <person name="Wang H."/>
        </authorList>
    </citation>
    <scope>NUCLEOTIDE SEQUENCE</scope>
    <source>
        <strain evidence="15">PS10</strain>
    </source>
</reference>
<dbReference type="InterPro" id="IPR036554">
    <property type="entry name" value="GHMP_kinase_C_sf"/>
</dbReference>
<comment type="similarity">
    <text evidence="2 12">Belongs to the GHMP kinase family. Homoserine kinase subfamily.</text>
</comment>
<feature type="domain" description="GHMP kinase C-terminal" evidence="14">
    <location>
        <begin position="209"/>
        <end position="275"/>
    </location>
</feature>
<dbReference type="PANTHER" id="PTHR20861:SF1">
    <property type="entry name" value="HOMOSERINE KINASE"/>
    <property type="match status" value="1"/>
</dbReference>
<comment type="pathway">
    <text evidence="1 12">Amino-acid biosynthesis; L-threonine biosynthesis; L-threonine from L-aspartate: step 4/5.</text>
</comment>
<keyword evidence="6 12" id="KW-0808">Transferase</keyword>
<comment type="function">
    <text evidence="12">Catalyzes the ATP-dependent phosphorylation of L-homoserine to L-homoserine phosphate.</text>
</comment>
<dbReference type="Pfam" id="PF08544">
    <property type="entry name" value="GHMP_kinases_C"/>
    <property type="match status" value="1"/>
</dbReference>
<comment type="subcellular location">
    <subcellularLocation>
        <location evidence="12">Cytoplasm</location>
    </subcellularLocation>
</comment>
<dbReference type="HAMAP" id="MF_00384">
    <property type="entry name" value="Homoser_kinase"/>
    <property type="match status" value="1"/>
</dbReference>
<comment type="catalytic activity">
    <reaction evidence="11 12">
        <text>L-homoserine + ATP = O-phospho-L-homoserine + ADP + H(+)</text>
        <dbReference type="Rhea" id="RHEA:13985"/>
        <dbReference type="ChEBI" id="CHEBI:15378"/>
        <dbReference type="ChEBI" id="CHEBI:30616"/>
        <dbReference type="ChEBI" id="CHEBI:57476"/>
        <dbReference type="ChEBI" id="CHEBI:57590"/>
        <dbReference type="ChEBI" id="CHEBI:456216"/>
        <dbReference type="EC" id="2.7.1.39"/>
    </reaction>
</comment>
<evidence type="ECO:0000256" key="10">
    <source>
        <dbReference type="ARBA" id="ARBA00022840"/>
    </source>
</evidence>
<dbReference type="EC" id="2.7.1.39" evidence="3 12"/>
<evidence type="ECO:0000256" key="11">
    <source>
        <dbReference type="ARBA" id="ARBA00049375"/>
    </source>
</evidence>
<keyword evidence="9 12" id="KW-0418">Kinase</keyword>
<dbReference type="InterPro" id="IPR020568">
    <property type="entry name" value="Ribosomal_Su5_D2-typ_SF"/>
</dbReference>
<dbReference type="InterPro" id="IPR014721">
    <property type="entry name" value="Ribsml_uS5_D2-typ_fold_subgr"/>
</dbReference>
<evidence type="ECO:0000256" key="2">
    <source>
        <dbReference type="ARBA" id="ARBA00007370"/>
    </source>
</evidence>
<dbReference type="PRINTS" id="PR00958">
    <property type="entry name" value="HOMSERKINASE"/>
</dbReference>
<dbReference type="InterPro" id="IPR000870">
    <property type="entry name" value="Homoserine_kinase"/>
</dbReference>
<evidence type="ECO:0000256" key="7">
    <source>
        <dbReference type="ARBA" id="ARBA00022697"/>
    </source>
</evidence>
<evidence type="ECO:0000256" key="12">
    <source>
        <dbReference type="HAMAP-Rule" id="MF_00384"/>
    </source>
</evidence>
<dbReference type="SUPFAM" id="SSF54211">
    <property type="entry name" value="Ribosomal protein S5 domain 2-like"/>
    <property type="match status" value="1"/>
</dbReference>
<dbReference type="Gene3D" id="3.30.230.10">
    <property type="match status" value="1"/>
</dbReference>
<evidence type="ECO:0000256" key="5">
    <source>
        <dbReference type="ARBA" id="ARBA00022605"/>
    </source>
</evidence>
<comment type="caution">
    <text evidence="15">The sequence shown here is derived from an EMBL/GenBank/DDBJ whole genome shotgun (WGS) entry which is preliminary data.</text>
</comment>
<evidence type="ECO:0000256" key="1">
    <source>
        <dbReference type="ARBA" id="ARBA00005015"/>
    </source>
</evidence>
<dbReference type="GO" id="GO:0004413">
    <property type="term" value="F:homoserine kinase activity"/>
    <property type="evidence" value="ECO:0007669"/>
    <property type="project" value="UniProtKB-EC"/>
</dbReference>
<dbReference type="SUPFAM" id="SSF55060">
    <property type="entry name" value="GHMP Kinase, C-terminal domain"/>
    <property type="match status" value="1"/>
</dbReference>
<keyword evidence="10 12" id="KW-0067">ATP-binding</keyword>
<dbReference type="InterPro" id="IPR013750">
    <property type="entry name" value="GHMP_kinase_C_dom"/>
</dbReference>
<dbReference type="PIRSF" id="PIRSF000676">
    <property type="entry name" value="Homoser_kin"/>
    <property type="match status" value="1"/>
</dbReference>
<evidence type="ECO:0000313" key="16">
    <source>
        <dbReference type="Proteomes" id="UP001173801"/>
    </source>
</evidence>
<dbReference type="NCBIfam" id="TIGR00191">
    <property type="entry name" value="thrB"/>
    <property type="match status" value="1"/>
</dbReference>
<organism evidence="15 16">
    <name type="scientific">Campylobacter gastrosuis</name>
    <dbReference type="NCBI Taxonomy" id="2974576"/>
    <lineage>
        <taxon>Bacteria</taxon>
        <taxon>Pseudomonadati</taxon>
        <taxon>Campylobacterota</taxon>
        <taxon>Epsilonproteobacteria</taxon>
        <taxon>Campylobacterales</taxon>
        <taxon>Campylobacteraceae</taxon>
        <taxon>Campylobacter</taxon>
    </lineage>
</organism>
<keyword evidence="16" id="KW-1185">Reference proteome</keyword>
<keyword evidence="5 12" id="KW-0028">Amino-acid biosynthesis</keyword>
<sequence length="294" mass="32395">MTILVPATSANLGPGFDALGLSLKLYNEVKITKSSLSSVSINGEGSDNVALRKNNLFISVFNEIFKDLSGSDENFRIVFDNKIPFSRGLGSSSAVIISAITAAYFMAGFKVDKQTILNKALIYENHPDNITPAVFGGFISAVINNNAVVFNKFEISNELKAVVVIPNKPMSTSQAREILPKSYTIKECVSNLSHAAFLTSCFGAKRYDLLRLACKDVMHEERRMNALSELFEVRKMAYENNALMSSLSGSGSSFLNIVYADDAKNLQKKLSEKFSDFRVEILDFDNDGFILMQS</sequence>
<dbReference type="Proteomes" id="UP001173801">
    <property type="component" value="Unassembled WGS sequence"/>
</dbReference>
<dbReference type="Gene3D" id="3.30.70.890">
    <property type="entry name" value="GHMP kinase, C-terminal domain"/>
    <property type="match status" value="1"/>
</dbReference>
<evidence type="ECO:0000256" key="9">
    <source>
        <dbReference type="ARBA" id="ARBA00022777"/>
    </source>
</evidence>
<dbReference type="InterPro" id="IPR006204">
    <property type="entry name" value="GHMP_kinase_N_dom"/>
</dbReference>
<feature type="binding site" evidence="12">
    <location>
        <begin position="84"/>
        <end position="94"/>
    </location>
    <ligand>
        <name>ATP</name>
        <dbReference type="ChEBI" id="CHEBI:30616"/>
    </ligand>
</feature>
<keyword evidence="7 12" id="KW-0791">Threonine biosynthesis</keyword>
<name>A0ABT7HNF4_9BACT</name>
<evidence type="ECO:0000259" key="14">
    <source>
        <dbReference type="Pfam" id="PF08544"/>
    </source>
</evidence>
<keyword evidence="8 12" id="KW-0547">Nucleotide-binding</keyword>
<accession>A0ABT7HNF4</accession>
<evidence type="ECO:0000256" key="6">
    <source>
        <dbReference type="ARBA" id="ARBA00022679"/>
    </source>
</evidence>
<evidence type="ECO:0000259" key="13">
    <source>
        <dbReference type="Pfam" id="PF00288"/>
    </source>
</evidence>
<evidence type="ECO:0000256" key="4">
    <source>
        <dbReference type="ARBA" id="ARBA00017858"/>
    </source>
</evidence>
<evidence type="ECO:0000256" key="8">
    <source>
        <dbReference type="ARBA" id="ARBA00022741"/>
    </source>
</evidence>
<feature type="domain" description="GHMP kinase N-terminal" evidence="13">
    <location>
        <begin position="55"/>
        <end position="137"/>
    </location>
</feature>
<dbReference type="EMBL" id="JANURM010000001">
    <property type="protein sequence ID" value="MDL0087964.1"/>
    <property type="molecule type" value="Genomic_DNA"/>
</dbReference>
<dbReference type="InterPro" id="IPR006203">
    <property type="entry name" value="GHMP_knse_ATP-bd_CS"/>
</dbReference>
<dbReference type="RefSeq" id="WP_284936734.1">
    <property type="nucleotide sequence ID" value="NZ_JANURM010000001.1"/>
</dbReference>
<reference evidence="15" key="2">
    <citation type="journal article" date="2023" name="Microorganisms">
        <title>Isolation and Genomic Characteristics of Cat-Borne Campylobacter felis sp. nov. and Sheep-Borne Campylobacter ovis sp. nov.</title>
        <authorList>
            <person name="Wang H."/>
            <person name="Li Y."/>
            <person name="Gu Y."/>
            <person name="Zhou G."/>
            <person name="Chen X."/>
            <person name="Zhang X."/>
            <person name="Shao Z."/>
            <person name="Zhang J."/>
            <person name="Zhang M."/>
        </authorList>
    </citation>
    <scope>NUCLEOTIDE SEQUENCE</scope>
    <source>
        <strain evidence="15">PS10</strain>
    </source>
</reference>
<dbReference type="PROSITE" id="PS00627">
    <property type="entry name" value="GHMP_KINASES_ATP"/>
    <property type="match status" value="1"/>
</dbReference>
<keyword evidence="12" id="KW-0963">Cytoplasm</keyword>
<evidence type="ECO:0000313" key="15">
    <source>
        <dbReference type="EMBL" id="MDL0087964.1"/>
    </source>
</evidence>